<feature type="transmembrane region" description="Helical" evidence="2">
    <location>
        <begin position="206"/>
        <end position="224"/>
    </location>
</feature>
<keyword evidence="4" id="KW-1185">Reference proteome</keyword>
<name>A0A4Q4ZHF7_9ACTN</name>
<evidence type="ECO:0000256" key="1">
    <source>
        <dbReference type="SAM" id="MobiDB-lite"/>
    </source>
</evidence>
<evidence type="ECO:0000313" key="4">
    <source>
        <dbReference type="Proteomes" id="UP000295198"/>
    </source>
</evidence>
<evidence type="ECO:0000256" key="2">
    <source>
        <dbReference type="SAM" id="Phobius"/>
    </source>
</evidence>
<feature type="compositionally biased region" description="Low complexity" evidence="1">
    <location>
        <begin position="118"/>
        <end position="132"/>
    </location>
</feature>
<sequence length="289" mass="29000">MADQEREDSGPSLEMPSLGTMFRRRRGREQSAAAGDAPDPTAPDPTAPDPTAPDPTAAAPTAAPPADPGPGGEVSDPGPTAVESSAPGRRAEGSDTEPQVPPLFADEVATDDEVTAETPAAAEAAPTRVQTAVAEAPSEEDADDRAEGGSRRARRSGGPILAGMPSRLAALVTGALVGLLAVGLTYAGLVGCDAWRGTQTCGGPGLLFLALILVAMVAVGALLLRAAGVADATSTSVLAVGLFAVVCLLVLIDALFSTWMVVVLPVVGALAYALAHWVTATYGDSASRA</sequence>
<feature type="transmembrane region" description="Helical" evidence="2">
    <location>
        <begin position="262"/>
        <end position="283"/>
    </location>
</feature>
<feature type="transmembrane region" description="Helical" evidence="2">
    <location>
        <begin position="236"/>
        <end position="256"/>
    </location>
</feature>
<feature type="region of interest" description="Disordered" evidence="1">
    <location>
        <begin position="118"/>
        <end position="157"/>
    </location>
</feature>
<feature type="compositionally biased region" description="Pro residues" evidence="1">
    <location>
        <begin position="40"/>
        <end position="53"/>
    </location>
</feature>
<dbReference type="AlphaFoldDB" id="A0A4Q4ZHF7"/>
<keyword evidence="2" id="KW-0812">Transmembrane</keyword>
<organism evidence="3 4">
    <name type="scientific">Nocardioides guangzhouensis</name>
    <dbReference type="NCBI Taxonomy" id="2497878"/>
    <lineage>
        <taxon>Bacteria</taxon>
        <taxon>Bacillati</taxon>
        <taxon>Actinomycetota</taxon>
        <taxon>Actinomycetes</taxon>
        <taxon>Propionibacteriales</taxon>
        <taxon>Nocardioidaceae</taxon>
        <taxon>Nocardioides</taxon>
    </lineage>
</organism>
<reference evidence="3 4" key="1">
    <citation type="submission" date="2019-01" db="EMBL/GenBank/DDBJ databases">
        <title>Nocardioides guangzhouensis sp. nov., an actinobacterium isolated from soil.</title>
        <authorList>
            <person name="Fu Y."/>
            <person name="Cai Y."/>
            <person name="Lin Z."/>
            <person name="Chen P."/>
        </authorList>
    </citation>
    <scope>NUCLEOTIDE SEQUENCE [LARGE SCALE GENOMIC DNA]</scope>
    <source>
        <strain evidence="3 4">130</strain>
    </source>
</reference>
<dbReference type="RefSeq" id="WP_134715373.1">
    <property type="nucleotide sequence ID" value="NZ_SDKM01000007.1"/>
</dbReference>
<comment type="caution">
    <text evidence="3">The sequence shown here is derived from an EMBL/GenBank/DDBJ whole genome shotgun (WGS) entry which is preliminary data.</text>
</comment>
<feature type="transmembrane region" description="Helical" evidence="2">
    <location>
        <begin position="168"/>
        <end position="186"/>
    </location>
</feature>
<gene>
    <name evidence="3" type="ORF">EKO23_06475</name>
</gene>
<keyword evidence="2" id="KW-1133">Transmembrane helix</keyword>
<keyword evidence="2" id="KW-0472">Membrane</keyword>
<accession>A0A4Q4ZHF7</accession>
<proteinExistence type="predicted"/>
<protein>
    <submittedName>
        <fullName evidence="3">Uncharacterized protein</fullName>
    </submittedName>
</protein>
<dbReference type="EMBL" id="SDKM01000007">
    <property type="protein sequence ID" value="RYP87245.1"/>
    <property type="molecule type" value="Genomic_DNA"/>
</dbReference>
<feature type="region of interest" description="Disordered" evidence="1">
    <location>
        <begin position="1"/>
        <end position="102"/>
    </location>
</feature>
<dbReference type="Proteomes" id="UP000295198">
    <property type="component" value="Unassembled WGS sequence"/>
</dbReference>
<evidence type="ECO:0000313" key="3">
    <source>
        <dbReference type="EMBL" id="RYP87245.1"/>
    </source>
</evidence>